<evidence type="ECO:0000256" key="3">
    <source>
        <dbReference type="ARBA" id="ARBA00013235"/>
    </source>
</evidence>
<comment type="function">
    <text evidence="1 9">This enzyme is an effector of chloramphenicol resistance in bacteria.</text>
</comment>
<dbReference type="GO" id="GO:0046677">
    <property type="term" value="P:response to antibiotic"/>
    <property type="evidence" value="ECO:0007669"/>
    <property type="project" value="UniProtKB-KW"/>
</dbReference>
<comment type="catalytic activity">
    <reaction evidence="9">
        <text>chloramphenicol + acetyl-CoA = chloramphenicol 3-acetate + CoA</text>
        <dbReference type="Rhea" id="RHEA:18421"/>
        <dbReference type="ChEBI" id="CHEBI:16730"/>
        <dbReference type="ChEBI" id="CHEBI:17698"/>
        <dbReference type="ChEBI" id="CHEBI:57287"/>
        <dbReference type="ChEBI" id="CHEBI:57288"/>
        <dbReference type="EC" id="2.3.1.28"/>
    </reaction>
</comment>
<dbReference type="RefSeq" id="WP_103431463.1">
    <property type="nucleotide sequence ID" value="NZ_PPXF01000053.1"/>
</dbReference>
<keyword evidence="7 9" id="KW-0012">Acyltransferase</keyword>
<evidence type="ECO:0000256" key="4">
    <source>
        <dbReference type="ARBA" id="ARBA00020291"/>
    </source>
</evidence>
<dbReference type="EC" id="2.3.1.28" evidence="3 9"/>
<evidence type="ECO:0000256" key="7">
    <source>
        <dbReference type="ARBA" id="ARBA00023315"/>
    </source>
</evidence>
<dbReference type="Proteomes" id="UP000237104">
    <property type="component" value="Unassembled WGS sequence"/>
</dbReference>
<dbReference type="SUPFAM" id="SSF52777">
    <property type="entry name" value="CoA-dependent acyltransferases"/>
    <property type="match status" value="1"/>
</dbReference>
<evidence type="ECO:0000256" key="5">
    <source>
        <dbReference type="ARBA" id="ARBA00022679"/>
    </source>
</evidence>
<name>A0A2S3ZB61_9MICO</name>
<organism evidence="11 12">
    <name type="scientific">Cryobacterium zongtaii</name>
    <dbReference type="NCBI Taxonomy" id="1259217"/>
    <lineage>
        <taxon>Bacteria</taxon>
        <taxon>Bacillati</taxon>
        <taxon>Actinomycetota</taxon>
        <taxon>Actinomycetes</taxon>
        <taxon>Micrococcales</taxon>
        <taxon>Microbacteriaceae</taxon>
        <taxon>Cryobacterium</taxon>
    </lineage>
</organism>
<evidence type="ECO:0000313" key="11">
    <source>
        <dbReference type="EMBL" id="POH62799.1"/>
    </source>
</evidence>
<comment type="similarity">
    <text evidence="2 10">Belongs to the chloramphenicol acetyltransferase family.</text>
</comment>
<feature type="active site" description="Proton acceptor" evidence="8">
    <location>
        <position position="191"/>
    </location>
</feature>
<evidence type="ECO:0000256" key="1">
    <source>
        <dbReference type="ARBA" id="ARBA00002150"/>
    </source>
</evidence>
<gene>
    <name evidence="11" type="ORF">C3B59_11345</name>
</gene>
<dbReference type="PIRSF" id="PIRSF000440">
    <property type="entry name" value="CAT"/>
    <property type="match status" value="1"/>
</dbReference>
<evidence type="ECO:0000256" key="8">
    <source>
        <dbReference type="PIRSR" id="PIRSR000440-1"/>
    </source>
</evidence>
<dbReference type="GO" id="GO:0008811">
    <property type="term" value="F:chloramphenicol O-acetyltransferase activity"/>
    <property type="evidence" value="ECO:0007669"/>
    <property type="project" value="UniProtKB-EC"/>
</dbReference>
<dbReference type="PROSITE" id="PS00100">
    <property type="entry name" value="CAT"/>
    <property type="match status" value="1"/>
</dbReference>
<evidence type="ECO:0000256" key="10">
    <source>
        <dbReference type="RuleBase" id="RU004156"/>
    </source>
</evidence>
<dbReference type="OrthoDB" id="9801766at2"/>
<accession>A0A2S3ZB61</accession>
<dbReference type="EMBL" id="PPXF01000053">
    <property type="protein sequence ID" value="POH62799.1"/>
    <property type="molecule type" value="Genomic_DNA"/>
</dbReference>
<dbReference type="InterPro" id="IPR023213">
    <property type="entry name" value="CAT-like_dom_sf"/>
</dbReference>
<protein>
    <recommendedName>
        <fullName evidence="4 9">Chloramphenicol acetyltransferase</fullName>
        <ecNumber evidence="3 9">2.3.1.28</ecNumber>
    </recommendedName>
</protein>
<comment type="caution">
    <text evidence="11">The sequence shown here is derived from an EMBL/GenBank/DDBJ whole genome shotgun (WGS) entry which is preliminary data.</text>
</comment>
<dbReference type="Gene3D" id="3.30.559.10">
    <property type="entry name" value="Chloramphenicol acetyltransferase-like domain"/>
    <property type="match status" value="1"/>
</dbReference>
<proteinExistence type="inferred from homology"/>
<sequence length="218" mass="25132">MTHTRAIDMHNWPRREHFEHYLTRVECTYAITVELDVTELVAALRVRPWKSYIAQMWAIASVVNSHVEFRMTLTEGNGPATWDIVHPAFTVFNPERETFCNVWSPFHADFSTFHEHAADVLARYRTSTSFQPQPDMPANVFDISSVPWTSFTGFSLQIRDGWKHLLPIFTLGRYRESGGRTMMPVAIQVHHAAADGFHTARLVQELQELFSDPSWLAD</sequence>
<dbReference type="SMART" id="SM01059">
    <property type="entry name" value="CAT"/>
    <property type="match status" value="1"/>
</dbReference>
<dbReference type="PANTHER" id="PTHR38474">
    <property type="entry name" value="SLR0299 PROTEIN"/>
    <property type="match status" value="1"/>
</dbReference>
<evidence type="ECO:0000313" key="12">
    <source>
        <dbReference type="Proteomes" id="UP000237104"/>
    </source>
</evidence>
<keyword evidence="6 9" id="KW-0046">Antibiotic resistance</keyword>
<dbReference type="InterPro" id="IPR001707">
    <property type="entry name" value="Cmp_AcTrfase"/>
</dbReference>
<reference evidence="11 12" key="1">
    <citation type="submission" date="2018-01" db="EMBL/GenBank/DDBJ databases">
        <title>Cryobacterium sp. nov., from glaciers in China.</title>
        <authorList>
            <person name="Liu Q."/>
            <person name="Xin Y.-H."/>
        </authorList>
    </citation>
    <scope>NUCLEOTIDE SEQUENCE [LARGE SCALE GENOMIC DNA]</scope>
    <source>
        <strain evidence="11 12">TMB1-8</strain>
    </source>
</reference>
<dbReference type="Pfam" id="PF00302">
    <property type="entry name" value="CAT"/>
    <property type="match status" value="1"/>
</dbReference>
<keyword evidence="5 9" id="KW-0808">Transferase</keyword>
<dbReference type="InterPro" id="IPR018372">
    <property type="entry name" value="Chloramphenicol_AcTrfase_AS"/>
</dbReference>
<evidence type="ECO:0000256" key="9">
    <source>
        <dbReference type="RuleBase" id="RU000503"/>
    </source>
</evidence>
<evidence type="ECO:0000256" key="6">
    <source>
        <dbReference type="ARBA" id="ARBA00023251"/>
    </source>
</evidence>
<evidence type="ECO:0000256" key="2">
    <source>
        <dbReference type="ARBA" id="ARBA00010571"/>
    </source>
</evidence>
<dbReference type="PANTHER" id="PTHR38474:SF2">
    <property type="entry name" value="CHLORAMPHENICOL ACETYLTRANSFERASE"/>
    <property type="match status" value="1"/>
</dbReference>
<dbReference type="AlphaFoldDB" id="A0A2S3ZB61"/>